<sequence>MFRWSEQSDVANEDEIPNDEVELLVIQAWRTDMEGELVGILFGLVGIDHLVSITDELLVFLAQLLDDLPLGIIAQCHQCPAHNTLERALTPQLLWTPCSETYGENRYYPSISKYLESVEVIHPHLWEQVGALDVATTENEAEDSTEIESSGSAYSEHSESESGEQNGSARNGASQKTWRLHNGGKKERRGSDL</sequence>
<dbReference type="EMBL" id="BFEA01000217">
    <property type="protein sequence ID" value="GBG75099.1"/>
    <property type="molecule type" value="Genomic_DNA"/>
</dbReference>
<evidence type="ECO:0000256" key="1">
    <source>
        <dbReference type="SAM" id="MobiDB-lite"/>
    </source>
</evidence>
<feature type="compositionally biased region" description="Basic residues" evidence="1">
    <location>
        <begin position="178"/>
        <end position="193"/>
    </location>
</feature>
<feature type="region of interest" description="Disordered" evidence="1">
    <location>
        <begin position="136"/>
        <end position="193"/>
    </location>
</feature>
<comment type="caution">
    <text evidence="2">The sequence shown here is derived from an EMBL/GenBank/DDBJ whole genome shotgun (WGS) entry which is preliminary data.</text>
</comment>
<proteinExistence type="predicted"/>
<dbReference type="Proteomes" id="UP000265515">
    <property type="component" value="Unassembled WGS sequence"/>
</dbReference>
<protein>
    <submittedName>
        <fullName evidence="2">Uncharacterized protein</fullName>
    </submittedName>
</protein>
<dbReference type="AlphaFoldDB" id="A0A388KYG9"/>
<keyword evidence="3" id="KW-1185">Reference proteome</keyword>
<evidence type="ECO:0000313" key="2">
    <source>
        <dbReference type="EMBL" id="GBG75099.1"/>
    </source>
</evidence>
<reference evidence="2 3" key="1">
    <citation type="journal article" date="2018" name="Cell">
        <title>The Chara Genome: Secondary Complexity and Implications for Plant Terrestrialization.</title>
        <authorList>
            <person name="Nishiyama T."/>
            <person name="Sakayama H."/>
            <person name="Vries J.D."/>
            <person name="Buschmann H."/>
            <person name="Saint-Marcoux D."/>
            <person name="Ullrich K.K."/>
            <person name="Haas F.B."/>
            <person name="Vanderstraeten L."/>
            <person name="Becker D."/>
            <person name="Lang D."/>
            <person name="Vosolsobe S."/>
            <person name="Rombauts S."/>
            <person name="Wilhelmsson P.K.I."/>
            <person name="Janitza P."/>
            <person name="Kern R."/>
            <person name="Heyl A."/>
            <person name="Rumpler F."/>
            <person name="Villalobos L.I.A.C."/>
            <person name="Clay J.M."/>
            <person name="Skokan R."/>
            <person name="Toyoda A."/>
            <person name="Suzuki Y."/>
            <person name="Kagoshima H."/>
            <person name="Schijlen E."/>
            <person name="Tajeshwar N."/>
            <person name="Catarino B."/>
            <person name="Hetherington A.J."/>
            <person name="Saltykova A."/>
            <person name="Bonnot C."/>
            <person name="Breuninger H."/>
            <person name="Symeonidi A."/>
            <person name="Radhakrishnan G.V."/>
            <person name="Van Nieuwerburgh F."/>
            <person name="Deforce D."/>
            <person name="Chang C."/>
            <person name="Karol K.G."/>
            <person name="Hedrich R."/>
            <person name="Ulvskov P."/>
            <person name="Glockner G."/>
            <person name="Delwiche C.F."/>
            <person name="Petrasek J."/>
            <person name="Van de Peer Y."/>
            <person name="Friml J."/>
            <person name="Beilby M."/>
            <person name="Dolan L."/>
            <person name="Kohara Y."/>
            <person name="Sugano S."/>
            <person name="Fujiyama A."/>
            <person name="Delaux P.-M."/>
            <person name="Quint M."/>
            <person name="TheiBen G."/>
            <person name="Hagemann M."/>
            <person name="Harholt J."/>
            <person name="Dunand C."/>
            <person name="Zachgo S."/>
            <person name="Langdale J."/>
            <person name="Maumus F."/>
            <person name="Straeten D.V.D."/>
            <person name="Gould S.B."/>
            <person name="Rensing S.A."/>
        </authorList>
    </citation>
    <scope>NUCLEOTIDE SEQUENCE [LARGE SCALE GENOMIC DNA]</scope>
    <source>
        <strain evidence="2 3">S276</strain>
    </source>
</reference>
<dbReference type="Gramene" id="GBG75099">
    <property type="protein sequence ID" value="GBG75099"/>
    <property type="gene ID" value="CBR_g19612"/>
</dbReference>
<accession>A0A388KYG9</accession>
<evidence type="ECO:0000313" key="3">
    <source>
        <dbReference type="Proteomes" id="UP000265515"/>
    </source>
</evidence>
<gene>
    <name evidence="2" type="ORF">CBR_g19612</name>
</gene>
<organism evidence="2 3">
    <name type="scientific">Chara braunii</name>
    <name type="common">Braun's stonewort</name>
    <dbReference type="NCBI Taxonomy" id="69332"/>
    <lineage>
        <taxon>Eukaryota</taxon>
        <taxon>Viridiplantae</taxon>
        <taxon>Streptophyta</taxon>
        <taxon>Charophyceae</taxon>
        <taxon>Charales</taxon>
        <taxon>Characeae</taxon>
        <taxon>Chara</taxon>
    </lineage>
</organism>
<name>A0A388KYG9_CHABU</name>